<evidence type="ECO:0000313" key="5">
    <source>
        <dbReference type="Proteomes" id="UP000217265"/>
    </source>
</evidence>
<evidence type="ECO:0000313" key="4">
    <source>
        <dbReference type="EMBL" id="ATC64574.1"/>
    </source>
</evidence>
<dbReference type="SUPFAM" id="SSF158544">
    <property type="entry name" value="GspK insert domain-like"/>
    <property type="match status" value="1"/>
</dbReference>
<sequence>MKNANAIFKEKTGGAVGRQSTSCAVRAARLHRTKGSVLIIVLVTMLFAVAALTLFLEKASTDLIAETRVMTDARLRTEAYSALETTVGVLEDFRSVLGNLRSPSEGWGEPLEFAGYEPGEGREVAVSFDDESGKLSLPRVDAPTLTLIFKSWDMPVPDAEKLTDALLGWMKKDHTAASIAAPRAEDYDKGDLPYQPPGRSLRSFSELAAIEYAREVFYDEKGLPNDLWRRFTTTFSLYNFNRPNINGASPELIASLGADDPQQQQRLNEYRTGSGMYQANGSGVFKSSNDIAGVLGAKSEAAGRVGTEIHALRVIVTVREGLNTYRLAVLLAPSGGAKAPEAGALNKATAEGNNGAQGGNSSPAAASGRSTPATAASTAQVKSLNYPFTLLEIRENGAIPTADVTTSSPL</sequence>
<feature type="domain" description="T2SS protein K first SAM-like" evidence="3">
    <location>
        <begin position="148"/>
        <end position="213"/>
    </location>
</feature>
<evidence type="ECO:0000259" key="3">
    <source>
        <dbReference type="Pfam" id="PF21687"/>
    </source>
</evidence>
<keyword evidence="2" id="KW-0472">Membrane</keyword>
<feature type="transmembrane region" description="Helical" evidence="2">
    <location>
        <begin position="36"/>
        <end position="56"/>
    </location>
</feature>
<dbReference type="InterPro" id="IPR049031">
    <property type="entry name" value="T2SSK_SAM-like_1st"/>
</dbReference>
<dbReference type="EMBL" id="CP023344">
    <property type="protein sequence ID" value="ATC64574.1"/>
    <property type="molecule type" value="Genomic_DNA"/>
</dbReference>
<evidence type="ECO:0000256" key="1">
    <source>
        <dbReference type="SAM" id="MobiDB-lite"/>
    </source>
</evidence>
<organism evidence="4 5">
    <name type="scientific">Nibricoccus aquaticus</name>
    <dbReference type="NCBI Taxonomy" id="2576891"/>
    <lineage>
        <taxon>Bacteria</taxon>
        <taxon>Pseudomonadati</taxon>
        <taxon>Verrucomicrobiota</taxon>
        <taxon>Opitutia</taxon>
        <taxon>Opitutales</taxon>
        <taxon>Opitutaceae</taxon>
        <taxon>Nibricoccus</taxon>
    </lineage>
</organism>
<keyword evidence="2" id="KW-0812">Transmembrane</keyword>
<dbReference type="RefSeq" id="WP_096056205.1">
    <property type="nucleotide sequence ID" value="NZ_CP023344.1"/>
</dbReference>
<dbReference type="Proteomes" id="UP000217265">
    <property type="component" value="Chromosome"/>
</dbReference>
<feature type="compositionally biased region" description="Polar residues" evidence="1">
    <location>
        <begin position="351"/>
        <end position="378"/>
    </location>
</feature>
<dbReference type="AlphaFoldDB" id="A0A290Q7U3"/>
<name>A0A290Q7U3_9BACT</name>
<protein>
    <recommendedName>
        <fullName evidence="3">T2SS protein K first SAM-like domain-containing protein</fullName>
    </recommendedName>
</protein>
<feature type="region of interest" description="Disordered" evidence="1">
    <location>
        <begin position="349"/>
        <end position="378"/>
    </location>
</feature>
<dbReference type="Gene3D" id="1.10.40.60">
    <property type="entry name" value="EpsJ-like"/>
    <property type="match status" value="1"/>
</dbReference>
<dbReference type="OrthoDB" id="187662at2"/>
<dbReference type="Pfam" id="PF21687">
    <property type="entry name" value="T2SSK_1st"/>
    <property type="match status" value="1"/>
</dbReference>
<gene>
    <name evidence="4" type="ORF">CMV30_11760</name>
</gene>
<evidence type="ECO:0000256" key="2">
    <source>
        <dbReference type="SAM" id="Phobius"/>
    </source>
</evidence>
<keyword evidence="2" id="KW-1133">Transmembrane helix</keyword>
<proteinExistence type="predicted"/>
<dbReference type="KEGG" id="vbh:CMV30_11760"/>
<dbReference type="InterPro" id="IPR038072">
    <property type="entry name" value="GspK_central_sf"/>
</dbReference>
<reference evidence="4 5" key="1">
    <citation type="submission" date="2017-09" db="EMBL/GenBank/DDBJ databases">
        <title>Complete genome sequence of Verrucomicrobial strain HZ-65, isolated from freshwater.</title>
        <authorList>
            <person name="Choi A."/>
        </authorList>
    </citation>
    <scope>NUCLEOTIDE SEQUENCE [LARGE SCALE GENOMIC DNA]</scope>
    <source>
        <strain evidence="4 5">HZ-65</strain>
    </source>
</reference>
<keyword evidence="5" id="KW-1185">Reference proteome</keyword>
<accession>A0A290Q7U3</accession>